<evidence type="ECO:0000313" key="2">
    <source>
        <dbReference type="EMBL" id="SVD51052.1"/>
    </source>
</evidence>
<evidence type="ECO:0000259" key="1">
    <source>
        <dbReference type="PROSITE" id="PS51385"/>
    </source>
</evidence>
<dbReference type="InterPro" id="IPR004443">
    <property type="entry name" value="YjeF_N_dom"/>
</dbReference>
<name>A0A382VX16_9ZZZZ</name>
<gene>
    <name evidence="2" type="ORF">METZ01_LOCUS403906</name>
</gene>
<feature type="non-terminal residue" evidence="2">
    <location>
        <position position="269"/>
    </location>
</feature>
<dbReference type="Pfam" id="PF03853">
    <property type="entry name" value="YjeF_N"/>
    <property type="match status" value="1"/>
</dbReference>
<dbReference type="HAMAP" id="MF_01966">
    <property type="entry name" value="NADHX_epimerase"/>
    <property type="match status" value="1"/>
</dbReference>
<dbReference type="NCBIfam" id="TIGR00197">
    <property type="entry name" value="yjeF_nterm"/>
    <property type="match status" value="1"/>
</dbReference>
<protein>
    <recommendedName>
        <fullName evidence="1">YjeF N-terminal domain-containing protein</fullName>
    </recommendedName>
</protein>
<dbReference type="AlphaFoldDB" id="A0A382VX16"/>
<proteinExistence type="inferred from homology"/>
<sequence>MSGRYPALRPYARGDVIAMTAAESTEFDQRAIEELGVPQPVLMENAGRSAALLPHKLFPSGRVVGVIGAGNNGGDALVLLRTLQAWGRDVHGVLVAERTIEKPLLHDWFVPLTPDSDLEEESWAELLGSAEVLVDGVLGTGVDGAPRERQTQAIKLINGTSCPVVAIDVPSGIDPTTGRVPGIAVRADVTVSFGAAKVGCLLHPARSFVGRLVTVEIAFPPCRKGDSEALVVTPAWAHARAPLRSGDIHKKAVGSVSVVAGQVGMAGAA</sequence>
<dbReference type="PROSITE" id="PS51385">
    <property type="entry name" value="YJEF_N"/>
    <property type="match status" value="1"/>
</dbReference>
<feature type="domain" description="YjeF N-terminal" evidence="1">
    <location>
        <begin position="24"/>
        <end position="225"/>
    </location>
</feature>
<dbReference type="SUPFAM" id="SSF64153">
    <property type="entry name" value="YjeF N-terminal domain-like"/>
    <property type="match status" value="1"/>
</dbReference>
<dbReference type="Gene3D" id="3.40.50.10260">
    <property type="entry name" value="YjeF N-terminal domain"/>
    <property type="match status" value="1"/>
</dbReference>
<dbReference type="InterPro" id="IPR036652">
    <property type="entry name" value="YjeF_N_dom_sf"/>
</dbReference>
<dbReference type="EMBL" id="UINC01155288">
    <property type="protein sequence ID" value="SVD51052.1"/>
    <property type="molecule type" value="Genomic_DNA"/>
</dbReference>
<reference evidence="2" key="1">
    <citation type="submission" date="2018-05" db="EMBL/GenBank/DDBJ databases">
        <authorList>
            <person name="Lanie J.A."/>
            <person name="Ng W.-L."/>
            <person name="Kazmierczak K.M."/>
            <person name="Andrzejewski T.M."/>
            <person name="Davidsen T.M."/>
            <person name="Wayne K.J."/>
            <person name="Tettelin H."/>
            <person name="Glass J.I."/>
            <person name="Rusch D."/>
            <person name="Podicherti R."/>
            <person name="Tsui H.-C.T."/>
            <person name="Winkler M.E."/>
        </authorList>
    </citation>
    <scope>NUCLEOTIDE SEQUENCE</scope>
</reference>
<accession>A0A382VX16</accession>
<organism evidence="2">
    <name type="scientific">marine metagenome</name>
    <dbReference type="NCBI Taxonomy" id="408172"/>
    <lineage>
        <taxon>unclassified sequences</taxon>
        <taxon>metagenomes</taxon>
        <taxon>ecological metagenomes</taxon>
    </lineage>
</organism>